<dbReference type="Pfam" id="PF01753">
    <property type="entry name" value="zf-MYND"/>
    <property type="match status" value="1"/>
</dbReference>
<evidence type="ECO:0000256" key="2">
    <source>
        <dbReference type="ARBA" id="ARBA00022771"/>
    </source>
</evidence>
<dbReference type="OrthoDB" id="432970at2759"/>
<dbReference type="SUPFAM" id="SSF144232">
    <property type="entry name" value="HIT/MYND zinc finger-like"/>
    <property type="match status" value="1"/>
</dbReference>
<keyword evidence="1" id="KW-0479">Metal-binding</keyword>
<dbReference type="PROSITE" id="PS50865">
    <property type="entry name" value="ZF_MYND_2"/>
    <property type="match status" value="1"/>
</dbReference>
<proteinExistence type="predicted"/>
<reference evidence="6" key="1">
    <citation type="submission" date="2020-05" db="EMBL/GenBank/DDBJ databases">
        <title>Mycena genomes resolve the evolution of fungal bioluminescence.</title>
        <authorList>
            <person name="Tsai I.J."/>
        </authorList>
    </citation>
    <scope>NUCLEOTIDE SEQUENCE</scope>
    <source>
        <strain evidence="6">160909Yilan</strain>
    </source>
</reference>
<evidence type="ECO:0000256" key="4">
    <source>
        <dbReference type="PROSITE-ProRule" id="PRU00134"/>
    </source>
</evidence>
<evidence type="ECO:0000256" key="1">
    <source>
        <dbReference type="ARBA" id="ARBA00022723"/>
    </source>
</evidence>
<accession>A0A8H6XXM8</accession>
<dbReference type="AlphaFoldDB" id="A0A8H6XXM8"/>
<evidence type="ECO:0000259" key="5">
    <source>
        <dbReference type="PROSITE" id="PS50865"/>
    </source>
</evidence>
<keyword evidence="2 4" id="KW-0863">Zinc-finger</keyword>
<dbReference type="Gene3D" id="6.10.140.2220">
    <property type="match status" value="1"/>
</dbReference>
<evidence type="ECO:0000313" key="6">
    <source>
        <dbReference type="EMBL" id="KAF7348259.1"/>
    </source>
</evidence>
<evidence type="ECO:0000256" key="3">
    <source>
        <dbReference type="ARBA" id="ARBA00022833"/>
    </source>
</evidence>
<gene>
    <name evidence="6" type="ORF">MSAN_01779500</name>
</gene>
<name>A0A8H6XXM8_9AGAR</name>
<dbReference type="GO" id="GO:0008270">
    <property type="term" value="F:zinc ion binding"/>
    <property type="evidence" value="ECO:0007669"/>
    <property type="project" value="UniProtKB-KW"/>
</dbReference>
<dbReference type="InterPro" id="IPR002893">
    <property type="entry name" value="Znf_MYND"/>
</dbReference>
<keyword evidence="7" id="KW-1185">Reference proteome</keyword>
<dbReference type="EMBL" id="JACAZH010000017">
    <property type="protein sequence ID" value="KAF7348259.1"/>
    <property type="molecule type" value="Genomic_DNA"/>
</dbReference>
<organism evidence="6 7">
    <name type="scientific">Mycena sanguinolenta</name>
    <dbReference type="NCBI Taxonomy" id="230812"/>
    <lineage>
        <taxon>Eukaryota</taxon>
        <taxon>Fungi</taxon>
        <taxon>Dikarya</taxon>
        <taxon>Basidiomycota</taxon>
        <taxon>Agaricomycotina</taxon>
        <taxon>Agaricomycetes</taxon>
        <taxon>Agaricomycetidae</taxon>
        <taxon>Agaricales</taxon>
        <taxon>Marasmiineae</taxon>
        <taxon>Mycenaceae</taxon>
        <taxon>Mycena</taxon>
    </lineage>
</organism>
<sequence length="440" mass="50666">MSELVTTTLSHDSTDLLIDKWLENRGYGHDAYHEWFRDVRERKHAAHDQQSIVWNKGDFVPENIFCRTVDTGRLIPPRSHMDDTSISPPEHAGASLLAAEVAQRVTWVRLRIQSMPEHEYPKSKLGPFWLSGRPRGLAPETGGIPAWPEGNSRVPANICLLRVRSPSSEAFWPGISHRARQNILQMTQYLRLIPQLPELMLLRGMHDGGCDEIFIIVTDLKRQEMDDVTAFFKLVCRHTFGRTCKPSVEQQIQYEHMRITHTLARQRRTPCFPQIDLTFRALLYEKRPRFLILFSHQTTSYSQIIFTHRSYVPAEDIFFDYPTGCPNPCCTDDCEMIRFPRRGPDAAQVLDIKRGGRFGKRVRRREMCNWIDCDVCFNKDGVAVGSDSGSTEGSESSVDSGRTRIVSQTCSKCRLVKYCSLDHQRKDWEEHRRVCAKGPM</sequence>
<comment type="caution">
    <text evidence="6">The sequence shown here is derived from an EMBL/GenBank/DDBJ whole genome shotgun (WGS) entry which is preliminary data.</text>
</comment>
<dbReference type="Proteomes" id="UP000623467">
    <property type="component" value="Unassembled WGS sequence"/>
</dbReference>
<keyword evidence="3" id="KW-0862">Zinc</keyword>
<evidence type="ECO:0000313" key="7">
    <source>
        <dbReference type="Proteomes" id="UP000623467"/>
    </source>
</evidence>
<protein>
    <submittedName>
        <fullName evidence="6">MYND finger domain-like protein</fullName>
    </submittedName>
</protein>
<feature type="domain" description="MYND-type" evidence="5">
    <location>
        <begin position="373"/>
        <end position="435"/>
    </location>
</feature>